<feature type="non-terminal residue" evidence="2">
    <location>
        <position position="1"/>
    </location>
</feature>
<keyword evidence="3" id="KW-1185">Reference proteome</keyword>
<comment type="caution">
    <text evidence="2">The sequence shown here is derived from an EMBL/GenBank/DDBJ whole genome shotgun (WGS) entry which is preliminary data.</text>
</comment>
<organism evidence="2 3">
    <name type="scientific">Pristionchus entomophagus</name>
    <dbReference type="NCBI Taxonomy" id="358040"/>
    <lineage>
        <taxon>Eukaryota</taxon>
        <taxon>Metazoa</taxon>
        <taxon>Ecdysozoa</taxon>
        <taxon>Nematoda</taxon>
        <taxon>Chromadorea</taxon>
        <taxon>Rhabditida</taxon>
        <taxon>Rhabditina</taxon>
        <taxon>Diplogasteromorpha</taxon>
        <taxon>Diplogasteroidea</taxon>
        <taxon>Neodiplogasteridae</taxon>
        <taxon>Pristionchus</taxon>
    </lineage>
</organism>
<reference evidence="2" key="1">
    <citation type="submission" date="2023-10" db="EMBL/GenBank/DDBJ databases">
        <title>Genome assembly of Pristionchus species.</title>
        <authorList>
            <person name="Yoshida K."/>
            <person name="Sommer R.J."/>
        </authorList>
    </citation>
    <scope>NUCLEOTIDE SEQUENCE</scope>
    <source>
        <strain evidence="2">RS0144</strain>
    </source>
</reference>
<dbReference type="Proteomes" id="UP001432027">
    <property type="component" value="Unassembled WGS sequence"/>
</dbReference>
<evidence type="ECO:0000256" key="1">
    <source>
        <dbReference type="SAM" id="Phobius"/>
    </source>
</evidence>
<gene>
    <name evidence="2" type="ORF">PENTCL1PPCAC_14889</name>
</gene>
<name>A0AAV5TEX2_9BILA</name>
<feature type="transmembrane region" description="Helical" evidence="1">
    <location>
        <begin position="86"/>
        <end position="104"/>
    </location>
</feature>
<evidence type="ECO:0000313" key="3">
    <source>
        <dbReference type="Proteomes" id="UP001432027"/>
    </source>
</evidence>
<dbReference type="InterPro" id="IPR052860">
    <property type="entry name" value="NRL-GPCR1"/>
</dbReference>
<protein>
    <recommendedName>
        <fullName evidence="4">G protein-coupled receptor</fullName>
    </recommendedName>
</protein>
<sequence>LQSYITVYRKDFLEMEILKKGANINSYSITRSYQLKENMNLMQFFSRLAVPAGFALSPEFLFYPLYTFIPPGIGADWIRYFSIALYDYWMAVIAVVSIISVPLCQPQIAKHMPRGLQHSIFTENIAKYDR</sequence>
<dbReference type="AlphaFoldDB" id="A0AAV5TEX2"/>
<feature type="transmembrane region" description="Helical" evidence="1">
    <location>
        <begin position="44"/>
        <end position="66"/>
    </location>
</feature>
<dbReference type="EMBL" id="BTSX01000004">
    <property type="protein sequence ID" value="GMS92714.1"/>
    <property type="molecule type" value="Genomic_DNA"/>
</dbReference>
<proteinExistence type="predicted"/>
<keyword evidence="1" id="KW-0472">Membrane</keyword>
<evidence type="ECO:0008006" key="4">
    <source>
        <dbReference type="Google" id="ProtNLM"/>
    </source>
</evidence>
<dbReference type="PANTHER" id="PTHR47521">
    <property type="entry name" value="SERPENTINE RECEPTOR, CLASS E (EPSILON)-RELATED"/>
    <property type="match status" value="1"/>
</dbReference>
<feature type="non-terminal residue" evidence="2">
    <location>
        <position position="130"/>
    </location>
</feature>
<keyword evidence="1" id="KW-1133">Transmembrane helix</keyword>
<dbReference type="PANTHER" id="PTHR47521:SF7">
    <property type="entry name" value="SERPENTINE RECEPTOR CLASS EPSILON-6"/>
    <property type="match status" value="1"/>
</dbReference>
<evidence type="ECO:0000313" key="2">
    <source>
        <dbReference type="EMBL" id="GMS92714.1"/>
    </source>
</evidence>
<keyword evidence="1" id="KW-0812">Transmembrane</keyword>
<accession>A0AAV5TEX2</accession>